<feature type="compositionally biased region" description="Low complexity" evidence="1">
    <location>
        <begin position="413"/>
        <end position="438"/>
    </location>
</feature>
<protein>
    <recommendedName>
        <fullName evidence="2">Protein ENHANCED DISEASE RESISTANCE 2 C-terminal domain-containing protein</fullName>
    </recommendedName>
</protein>
<dbReference type="AlphaFoldDB" id="A0A7S2YC98"/>
<dbReference type="Pfam" id="PF07059">
    <property type="entry name" value="EDR2_C"/>
    <property type="match status" value="1"/>
</dbReference>
<feature type="compositionally biased region" description="Basic and acidic residues" evidence="1">
    <location>
        <begin position="726"/>
        <end position="739"/>
    </location>
</feature>
<sequence length="749" mass="82838">MANGAPDNGPSKKNPLANMTHATGKAMGSAGKAVGNAGKKVGKVFQKNNFTHQTKNDAIENGNSPESTAADTSHHDPLTAQTRPNSSEHNHGEPHDSTTTEANRPSASGPASAKVHASPTESSAIHSTRSDLGDNFDSYPWITLYLWMLSLAVAAQFTYTHRDVVGPVLQQQCQSVWAAVDLEESSPEEIQVIPNGVWMAWLVVAYLTGQVVSLPQLWQLTCLIVWTLPRQCFRPSHKIDPCEPTILEHVSRILTGPSSLARSQHGASVVANGMASRKASLHHTTITNAQHDHQERRSPLRWMKRKTRGIQRLVFRNTPDDPDNDVMENALANGCATTTETAATTTMTLANRQPAQRSYMNHHAGSQTQSTDKPKWLQRLDLARGDHFSGRNNLLMSRLLKNPDYLKKRRQQNAATNANDNDNNTTTAVDPSSSPLTDDTSELGKVTGTGGPETANSFQDVALWVVQPVLQVRGMDIFMTDDPAFDVSNHPWFLKQGLRDTPTFLINGVTQWGNILVYFALPEWVHDLQESLQETDQDPTDVRALKRFLKESDDYRNERLKFIPAVVDGPMAVRVLAPPKKERVIHGQVIPITWHLYDREVNPKTGQVLHPVVSASMDCLSSGAVRNLAGLVKKYLVTMTLDLALVIGAPSTLEAHQKNKRKGNNNVHDDTDNEPKACLGLFRFEHVDVNTCPAFPEFVDKLQEEEHDLKRASVAMGISKEELQELQRDLKEQHMKDHGTSQAALGTDQ</sequence>
<dbReference type="InterPro" id="IPR009769">
    <property type="entry name" value="EDR2_C"/>
</dbReference>
<gene>
    <name evidence="3" type="ORF">APAL1065_LOCUS12650</name>
</gene>
<organism evidence="3">
    <name type="scientific">Entomoneis paludosa</name>
    <dbReference type="NCBI Taxonomy" id="265537"/>
    <lineage>
        <taxon>Eukaryota</taxon>
        <taxon>Sar</taxon>
        <taxon>Stramenopiles</taxon>
        <taxon>Ochrophyta</taxon>
        <taxon>Bacillariophyta</taxon>
        <taxon>Bacillariophyceae</taxon>
        <taxon>Bacillariophycidae</taxon>
        <taxon>Entomoneidaceae</taxon>
        <taxon>Entomoneis</taxon>
    </lineage>
</organism>
<feature type="region of interest" description="Disordered" evidence="1">
    <location>
        <begin position="726"/>
        <end position="749"/>
    </location>
</feature>
<evidence type="ECO:0000256" key="1">
    <source>
        <dbReference type="SAM" id="MobiDB-lite"/>
    </source>
</evidence>
<feature type="compositionally biased region" description="Low complexity" evidence="1">
    <location>
        <begin position="30"/>
        <end position="39"/>
    </location>
</feature>
<evidence type="ECO:0000259" key="2">
    <source>
        <dbReference type="Pfam" id="PF07059"/>
    </source>
</evidence>
<accession>A0A7S2YC98</accession>
<feature type="compositionally biased region" description="Basic and acidic residues" evidence="1">
    <location>
        <begin position="86"/>
        <end position="98"/>
    </location>
</feature>
<feature type="compositionally biased region" description="Polar residues" evidence="1">
    <location>
        <begin position="61"/>
        <end position="71"/>
    </location>
</feature>
<reference evidence="3" key="1">
    <citation type="submission" date="2021-01" db="EMBL/GenBank/DDBJ databases">
        <authorList>
            <person name="Corre E."/>
            <person name="Pelletier E."/>
            <person name="Niang G."/>
            <person name="Scheremetjew M."/>
            <person name="Finn R."/>
            <person name="Kale V."/>
            <person name="Holt S."/>
            <person name="Cochrane G."/>
            <person name="Meng A."/>
            <person name="Brown T."/>
            <person name="Cohen L."/>
        </authorList>
    </citation>
    <scope>NUCLEOTIDE SEQUENCE</scope>
    <source>
        <strain evidence="3">CCMP125</strain>
    </source>
</reference>
<dbReference type="InterPro" id="IPR045096">
    <property type="entry name" value="EDR2-like"/>
</dbReference>
<feature type="domain" description="Protein ENHANCED DISEASE RESISTANCE 2 C-terminal" evidence="2">
    <location>
        <begin position="468"/>
        <end position="650"/>
    </location>
</feature>
<feature type="compositionally biased region" description="Polar residues" evidence="1">
    <location>
        <begin position="740"/>
        <end position="749"/>
    </location>
</feature>
<feature type="region of interest" description="Disordered" evidence="1">
    <location>
        <begin position="1"/>
        <end position="129"/>
    </location>
</feature>
<evidence type="ECO:0000313" key="3">
    <source>
        <dbReference type="EMBL" id="CAD9967117.1"/>
    </source>
</evidence>
<dbReference type="EMBL" id="HBHT01018861">
    <property type="protein sequence ID" value="CAD9967117.1"/>
    <property type="molecule type" value="Transcribed_RNA"/>
</dbReference>
<proteinExistence type="predicted"/>
<feature type="region of interest" description="Disordered" evidence="1">
    <location>
        <begin position="412"/>
        <end position="452"/>
    </location>
</feature>
<name>A0A7S2YC98_9STRA</name>
<dbReference type="PANTHER" id="PTHR12136:SF41">
    <property type="entry name" value="PLECKSTRIN HOMOLOGY (PH) AND LIPID-BINDING START DOMAINS-CONTAINING PROTEIN"/>
    <property type="match status" value="1"/>
</dbReference>
<dbReference type="PANTHER" id="PTHR12136">
    <property type="entry name" value="ENHANCED DISEASE RESISTANCE-RELATED"/>
    <property type="match status" value="1"/>
</dbReference>